<evidence type="ECO:0000313" key="1">
    <source>
        <dbReference type="EMBL" id="KAB6632301.1"/>
    </source>
</evidence>
<dbReference type="EMBL" id="WDAL01000037">
    <property type="protein sequence ID" value="KAB6632301.1"/>
    <property type="molecule type" value="Genomic_DNA"/>
</dbReference>
<sequence length="237" mass="26583">MEENKIQPLSEYIQLKIEAAYQKAVSRTSILYRQEYIDQLAMEIFMDMMRDDAKLQHYMQTVVNEWYNGVIQNISINDLREKAKTGVYLGNIGVGTFSTYLVYSGGFYKWNEVWHKTKTAGTAFCWESRWKKNFSVQNRIKDINKVAKYRNIAGKVTKGTGILLGADILISGEVKPSHVINGAMIGASYSGIGSIVAAIWFAADLGTMGINILINGEAKGLGDIIDEGLSDYCIKMY</sequence>
<protein>
    <submittedName>
        <fullName evidence="1">Uncharacterized protein</fullName>
    </submittedName>
</protein>
<reference evidence="1 2" key="1">
    <citation type="journal article" date="2019" name="Nat. Med.">
        <title>A library of human gut bacterial isolates paired with longitudinal multiomics data enables mechanistic microbiome research.</title>
        <authorList>
            <person name="Poyet M."/>
            <person name="Groussin M."/>
            <person name="Gibbons S.M."/>
            <person name="Avila-Pacheco J."/>
            <person name="Jiang X."/>
            <person name="Kearney S.M."/>
            <person name="Perrotta A.R."/>
            <person name="Berdy B."/>
            <person name="Zhao S."/>
            <person name="Lieberman T.D."/>
            <person name="Swanson P.K."/>
            <person name="Smith M."/>
            <person name="Roesemann S."/>
            <person name="Alexander J.E."/>
            <person name="Rich S.A."/>
            <person name="Livny J."/>
            <person name="Vlamakis H."/>
            <person name="Clish C."/>
            <person name="Bullock K."/>
            <person name="Deik A."/>
            <person name="Scott J."/>
            <person name="Pierce K.A."/>
            <person name="Xavier R.J."/>
            <person name="Alm E.J."/>
        </authorList>
    </citation>
    <scope>NUCLEOTIDE SEQUENCE [LARGE SCALE GENOMIC DNA]</scope>
    <source>
        <strain evidence="1 2">BIOML-A98</strain>
    </source>
</reference>
<accession>A0A6I1AXH1</accession>
<name>A0A6I1AXH1_PHOVU</name>
<comment type="caution">
    <text evidence="1">The sequence shown here is derived from an EMBL/GenBank/DDBJ whole genome shotgun (WGS) entry which is preliminary data.</text>
</comment>
<dbReference type="AlphaFoldDB" id="A0A6I1AXH1"/>
<dbReference type="Proteomes" id="UP000462015">
    <property type="component" value="Unassembled WGS sequence"/>
</dbReference>
<evidence type="ECO:0000313" key="2">
    <source>
        <dbReference type="Proteomes" id="UP000462015"/>
    </source>
</evidence>
<organism evidence="1 2">
    <name type="scientific">Phocaeicola vulgatus</name>
    <name type="common">Bacteroides vulgatus</name>
    <dbReference type="NCBI Taxonomy" id="821"/>
    <lineage>
        <taxon>Bacteria</taxon>
        <taxon>Pseudomonadati</taxon>
        <taxon>Bacteroidota</taxon>
        <taxon>Bacteroidia</taxon>
        <taxon>Bacteroidales</taxon>
        <taxon>Bacteroidaceae</taxon>
        <taxon>Phocaeicola</taxon>
    </lineage>
</organism>
<gene>
    <name evidence="1" type="ORF">GAY12_16965</name>
</gene>
<proteinExistence type="predicted"/>